<keyword evidence="1 5" id="KW-0963">Cytoplasm</keyword>
<dbReference type="InterPro" id="IPR007783">
    <property type="entry name" value="eIF3d"/>
</dbReference>
<protein>
    <recommendedName>
        <fullName evidence="5">Eukaryotic translation initiation factor 3 subunit D</fullName>
        <shortName evidence="5">eIF3d</shortName>
    </recommendedName>
    <alternativeName>
        <fullName evidence="5">Eukaryotic translation initiation factor 3 subunit 7</fullName>
    </alternativeName>
</protein>
<keyword evidence="8" id="KW-1185">Reference proteome</keyword>
<dbReference type="GO" id="GO:0098808">
    <property type="term" value="F:mRNA cap binding"/>
    <property type="evidence" value="ECO:0007669"/>
    <property type="project" value="UniProtKB-UniRule"/>
</dbReference>
<dbReference type="Proteomes" id="UP000192247">
    <property type="component" value="Unassembled WGS sequence"/>
</dbReference>
<keyword evidence="4 5" id="KW-0648">Protein biosynthesis</keyword>
<evidence type="ECO:0000313" key="8">
    <source>
        <dbReference type="Proteomes" id="UP000192247"/>
    </source>
</evidence>
<dbReference type="GO" id="GO:0005852">
    <property type="term" value="C:eukaryotic translation initiation factor 3 complex"/>
    <property type="evidence" value="ECO:0007669"/>
    <property type="project" value="UniProtKB-UniRule"/>
</dbReference>
<dbReference type="GO" id="GO:0002191">
    <property type="term" value="P:cap-dependent translational initiation"/>
    <property type="evidence" value="ECO:0007669"/>
    <property type="project" value="UniProtKB-UniRule"/>
</dbReference>
<dbReference type="AlphaFoldDB" id="A0A1V9Y0L8"/>
<dbReference type="EMBL" id="MNPL01001298">
    <property type="protein sequence ID" value="OQR79286.1"/>
    <property type="molecule type" value="Genomic_DNA"/>
</dbReference>
<comment type="function">
    <text evidence="5">mRNA cap-binding component of the eukaryotic translation initiation factor 3 (eIF-3) complex, which is involved in protein synthesis of a specialized repertoire of mRNAs and, together with other initiation factors, stimulates binding of mRNA and methionyl-tRNAi to the 40S ribosome. The eIF-3 complex specifically targets and initiates translation of a subset of mRNAs involved in cell proliferation. In the eIF-3 complex, eif3d specifically recognizes and binds the 7-methylguanosine cap of a subset of mRNAs.</text>
</comment>
<dbReference type="PANTHER" id="PTHR12399">
    <property type="entry name" value="EUKARYOTIC TRANSLATION INITIATION FACTOR 3 SUBUNIT 7"/>
    <property type="match status" value="1"/>
</dbReference>
<dbReference type="GO" id="GO:0001732">
    <property type="term" value="P:formation of cytoplasmic translation initiation complex"/>
    <property type="evidence" value="ECO:0007669"/>
    <property type="project" value="UniProtKB-UniRule"/>
</dbReference>
<feature type="region of interest" description="RNA gate" evidence="5">
    <location>
        <begin position="237"/>
        <end position="251"/>
    </location>
</feature>
<dbReference type="PIRSF" id="PIRSF016281">
    <property type="entry name" value="EIF-3_zeta"/>
    <property type="match status" value="1"/>
</dbReference>
<organism evidence="7 8">
    <name type="scientific">Tropilaelaps mercedesae</name>
    <dbReference type="NCBI Taxonomy" id="418985"/>
    <lineage>
        <taxon>Eukaryota</taxon>
        <taxon>Metazoa</taxon>
        <taxon>Ecdysozoa</taxon>
        <taxon>Arthropoda</taxon>
        <taxon>Chelicerata</taxon>
        <taxon>Arachnida</taxon>
        <taxon>Acari</taxon>
        <taxon>Parasitiformes</taxon>
        <taxon>Mesostigmata</taxon>
        <taxon>Gamasina</taxon>
        <taxon>Dermanyssoidea</taxon>
        <taxon>Laelapidae</taxon>
        <taxon>Tropilaelaps</taxon>
    </lineage>
</organism>
<reference evidence="7 8" key="1">
    <citation type="journal article" date="2017" name="Gigascience">
        <title>Draft genome of the honey bee ectoparasitic mite, Tropilaelaps mercedesae, is shaped by the parasitic life history.</title>
        <authorList>
            <person name="Dong X."/>
            <person name="Armstrong S.D."/>
            <person name="Xia D."/>
            <person name="Makepeace B.L."/>
            <person name="Darby A.C."/>
            <person name="Kadowaki T."/>
        </authorList>
    </citation>
    <scope>NUCLEOTIDE SEQUENCE [LARGE SCALE GENOMIC DNA]</scope>
    <source>
        <strain evidence="7">Wuxi-XJTLU</strain>
    </source>
</reference>
<sequence>MPQKFNLPEIIDNENGWGPVPTPVMFTDMPYQTFSKSDPIGKVADWTGTTYKDRRTANKYNSQFGSQCIQYAYYHEDDDSSFQLVDTTKTHKPIYHRARFSRMNQRSNYNRRQQTQQVQALTRVGKGRERERNQQVRKWQKQMKHKYDHHRHGNQNNHNKNREASITVRPTWRVLEEMDFTRLGKLSLPGIHKPNDVYRCGTMGYFDKSFQNVNLNSWDIVVHKINDIVFLDRRNNEFTHIPVNETAIDPPYEEANSINSLRNLALEATYINHNFSQQVLKNEGEKVSFENPNPFVSDDAGTPGELASIGYRYRQFDLGDEIGLVVRCEHDGVMIGPNGETQYINIKALNEWDPRYSGGIDWRQKLDSQRGAVLANELKNNSCKLAKWTVQAILAGSHQIKFGYVSRVHVKGTAKHVILGTQQFRPREFAEQINLSMDNAWGILRFIIDTCLKLENGKYLFLKDPHKPVLRLYDIPNDSFESDESDMASNEEDNTTIPTNKTNEESDVKPNKS</sequence>
<feature type="region of interest" description="Disordered" evidence="6">
    <location>
        <begin position="481"/>
        <end position="513"/>
    </location>
</feature>
<accession>A0A1V9Y0L8</accession>
<keyword evidence="3" id="KW-0694">RNA-binding</keyword>
<feature type="compositionally biased region" description="Basic and acidic residues" evidence="6">
    <location>
        <begin position="502"/>
        <end position="513"/>
    </location>
</feature>
<dbReference type="FunCoup" id="A0A1V9Y0L8">
    <property type="interactions" value="2199"/>
</dbReference>
<comment type="caution">
    <text evidence="7">The sequence shown here is derived from an EMBL/GenBank/DDBJ whole genome shotgun (WGS) entry which is preliminary data.</text>
</comment>
<comment type="domain">
    <text evidence="5">The RNA gate region regulates mRNA cap recognition to prevent promiscuous mRNA-binding before assembly of eif3d into the full eukaryotic translation initiation factor 3 (eIF-3) complex.</text>
</comment>
<dbReference type="OrthoDB" id="16538at2759"/>
<dbReference type="PANTHER" id="PTHR12399:SF0">
    <property type="entry name" value="EUKARYOTIC TRANSLATION INITIATION FACTOR 3 SUBUNIT D"/>
    <property type="match status" value="1"/>
</dbReference>
<name>A0A1V9Y0L8_9ACAR</name>
<gene>
    <name evidence="7" type="ORF">BIW11_00175</name>
</gene>
<evidence type="ECO:0000256" key="2">
    <source>
        <dbReference type="ARBA" id="ARBA00022540"/>
    </source>
</evidence>
<comment type="subcellular location">
    <subcellularLocation>
        <location evidence="5">Cytoplasm</location>
    </subcellularLocation>
</comment>
<evidence type="ECO:0000256" key="3">
    <source>
        <dbReference type="ARBA" id="ARBA00022884"/>
    </source>
</evidence>
<evidence type="ECO:0000256" key="5">
    <source>
        <dbReference type="HAMAP-Rule" id="MF_03003"/>
    </source>
</evidence>
<feature type="compositionally biased region" description="Acidic residues" evidence="6">
    <location>
        <begin position="481"/>
        <end position="494"/>
    </location>
</feature>
<evidence type="ECO:0000256" key="1">
    <source>
        <dbReference type="ARBA" id="ARBA00022490"/>
    </source>
</evidence>
<dbReference type="GO" id="GO:0003743">
    <property type="term" value="F:translation initiation factor activity"/>
    <property type="evidence" value="ECO:0007669"/>
    <property type="project" value="UniProtKB-UniRule"/>
</dbReference>
<evidence type="ECO:0000256" key="4">
    <source>
        <dbReference type="ARBA" id="ARBA00022917"/>
    </source>
</evidence>
<dbReference type="Pfam" id="PF05091">
    <property type="entry name" value="eIF-3_zeta"/>
    <property type="match status" value="2"/>
</dbReference>
<dbReference type="HAMAP" id="MF_03003">
    <property type="entry name" value="eIF3d"/>
    <property type="match status" value="1"/>
</dbReference>
<evidence type="ECO:0000256" key="6">
    <source>
        <dbReference type="SAM" id="MobiDB-lite"/>
    </source>
</evidence>
<dbReference type="GO" id="GO:0033290">
    <property type="term" value="C:eukaryotic 48S preinitiation complex"/>
    <property type="evidence" value="ECO:0007669"/>
    <property type="project" value="UniProtKB-UniRule"/>
</dbReference>
<keyword evidence="2 5" id="KW-0396">Initiation factor</keyword>
<proteinExistence type="inferred from homology"/>
<comment type="subunit">
    <text evidence="5">Component of the eukaryotic translation initiation factor 3 (eIF-3) complex.</text>
</comment>
<dbReference type="InParanoid" id="A0A1V9Y0L8"/>
<dbReference type="STRING" id="418985.A0A1V9Y0L8"/>
<dbReference type="GO" id="GO:0016282">
    <property type="term" value="C:eukaryotic 43S preinitiation complex"/>
    <property type="evidence" value="ECO:0007669"/>
    <property type="project" value="UniProtKB-UniRule"/>
</dbReference>
<evidence type="ECO:0000313" key="7">
    <source>
        <dbReference type="EMBL" id="OQR79286.1"/>
    </source>
</evidence>
<comment type="similarity">
    <text evidence="5">Belongs to the eIF-3 subunit D family.</text>
</comment>